<dbReference type="SMART" id="SM00739">
    <property type="entry name" value="KOW"/>
    <property type="match status" value="1"/>
</dbReference>
<keyword evidence="3" id="KW-0687">Ribonucleoprotein</keyword>
<organism evidence="5">
    <name type="scientific">Ostreococcus tauri</name>
    <name type="common">Marine green alga</name>
    <dbReference type="NCBI Taxonomy" id="70448"/>
    <lineage>
        <taxon>Eukaryota</taxon>
        <taxon>Viridiplantae</taxon>
        <taxon>Chlorophyta</taxon>
        <taxon>Mamiellophyceae</taxon>
        <taxon>Mamiellales</taxon>
        <taxon>Bathycoccaceae</taxon>
        <taxon>Ostreococcus</taxon>
    </lineage>
</organism>
<protein>
    <submittedName>
        <fullName evidence="5">Putative L24 ribosomal protein</fullName>
    </submittedName>
</protein>
<reference evidence="5" key="1">
    <citation type="submission" date="2017-04" db="EMBL/GenBank/DDBJ databases">
        <title>Population genomics of picophytoplankton unveils novel chromosome hypervariability.</title>
        <authorList>
            <consortium name="DOE Joint Genome Institute"/>
            <person name="Blanc-Mathieu R."/>
            <person name="Krasovec M."/>
            <person name="Hebrard M."/>
            <person name="Yau S."/>
            <person name="Desgranges E."/>
            <person name="Martin J."/>
            <person name="Schackwitz W."/>
            <person name="Kuo A."/>
            <person name="Salin G."/>
            <person name="Donnadieu C."/>
            <person name="Desdevises Y."/>
            <person name="Sanchez-Ferandin S."/>
            <person name="Moreau H."/>
            <person name="Rivals E."/>
            <person name="Grigoriev I.V."/>
            <person name="Grimsley N."/>
            <person name="Eyre-Walker A."/>
            <person name="Piganeau G."/>
        </authorList>
    </citation>
    <scope>NUCLEOTIDE SEQUENCE [LARGE SCALE GENOMIC DNA]</scope>
    <source>
        <strain evidence="5">RCC 1115</strain>
    </source>
</reference>
<dbReference type="GO" id="GO:0006412">
    <property type="term" value="P:translation"/>
    <property type="evidence" value="ECO:0007669"/>
    <property type="project" value="InterPro"/>
</dbReference>
<dbReference type="InterPro" id="IPR005756">
    <property type="entry name" value="Ribosomal_uL24_euk/arc"/>
</dbReference>
<comment type="similarity">
    <text evidence="1">Belongs to the universal ribosomal protein uL24 family.</text>
</comment>
<dbReference type="Gene3D" id="2.30.30.30">
    <property type="match status" value="1"/>
</dbReference>
<dbReference type="GO" id="GO:0003735">
    <property type="term" value="F:structural constituent of ribosome"/>
    <property type="evidence" value="ECO:0007669"/>
    <property type="project" value="InterPro"/>
</dbReference>
<gene>
    <name evidence="5" type="ORF">BE221DRAFT_176110</name>
</gene>
<dbReference type="NCBIfam" id="TIGR01080">
    <property type="entry name" value="rplX_A_E"/>
    <property type="match status" value="1"/>
</dbReference>
<sequence length="154" mass="17786">MGYEHHTRVRLAVSLRRHAMKYSTAVTSSRRKTRKAHFTAPSSERRKLMSAALSAELKAQHGANAVPIRVNDEVRVTRGSFKNREGKVVQVYRKKWVIHIANITRDKVNGTLFERRAREGFDDVRSMVKALEWRGMRENAKRVIRGRSWAFVGV</sequence>
<evidence type="ECO:0000256" key="2">
    <source>
        <dbReference type="ARBA" id="ARBA00022980"/>
    </source>
</evidence>
<feature type="domain" description="KOW" evidence="4">
    <location>
        <begin position="67"/>
        <end position="94"/>
    </location>
</feature>
<dbReference type="Proteomes" id="UP000195557">
    <property type="component" value="Unassembled WGS sequence"/>
</dbReference>
<evidence type="ECO:0000259" key="4">
    <source>
        <dbReference type="SMART" id="SM00739"/>
    </source>
</evidence>
<dbReference type="FunFam" id="2.30.30.30:FF:000009">
    <property type="entry name" value="60S ribosomal protein L26"/>
    <property type="match status" value="1"/>
</dbReference>
<dbReference type="InterPro" id="IPR005824">
    <property type="entry name" value="KOW"/>
</dbReference>
<dbReference type="Pfam" id="PF16906">
    <property type="entry name" value="Ribosomal_L26"/>
    <property type="match status" value="1"/>
</dbReference>
<dbReference type="GO" id="GO:0015934">
    <property type="term" value="C:large ribosomal subunit"/>
    <property type="evidence" value="ECO:0007669"/>
    <property type="project" value="InterPro"/>
</dbReference>
<dbReference type="PANTHER" id="PTHR11143">
    <property type="entry name" value="60S RIBOSOMAL PROTEIN L26 FAMILY MEMBER"/>
    <property type="match status" value="1"/>
</dbReference>
<dbReference type="Pfam" id="PF00467">
    <property type="entry name" value="KOW"/>
    <property type="match status" value="1"/>
</dbReference>
<evidence type="ECO:0000256" key="3">
    <source>
        <dbReference type="ARBA" id="ARBA00023274"/>
    </source>
</evidence>
<dbReference type="AlphaFoldDB" id="A0A1Y5I0S2"/>
<dbReference type="InterPro" id="IPR008991">
    <property type="entry name" value="Translation_prot_SH3-like_sf"/>
</dbReference>
<evidence type="ECO:0000256" key="1">
    <source>
        <dbReference type="ARBA" id="ARBA00010618"/>
    </source>
</evidence>
<dbReference type="InterPro" id="IPR041988">
    <property type="entry name" value="Ribosomal_uL24_KOW"/>
</dbReference>
<keyword evidence="2 5" id="KW-0689">Ribosomal protein</keyword>
<dbReference type="SUPFAM" id="SSF50104">
    <property type="entry name" value="Translation proteins SH3-like domain"/>
    <property type="match status" value="1"/>
</dbReference>
<dbReference type="GO" id="GO:0003723">
    <property type="term" value="F:RNA binding"/>
    <property type="evidence" value="ECO:0007669"/>
    <property type="project" value="InterPro"/>
</dbReference>
<evidence type="ECO:0000313" key="5">
    <source>
        <dbReference type="EMBL" id="OUS43070.1"/>
    </source>
</evidence>
<dbReference type="InterPro" id="IPR014722">
    <property type="entry name" value="Rib_uL2_dom2"/>
</dbReference>
<proteinExistence type="inferred from homology"/>
<dbReference type="CDD" id="cd06089">
    <property type="entry name" value="KOW_RPL26"/>
    <property type="match status" value="1"/>
</dbReference>
<dbReference type="EMBL" id="KZ155835">
    <property type="protein sequence ID" value="OUS43070.1"/>
    <property type="molecule type" value="Genomic_DNA"/>
</dbReference>
<name>A0A1Y5I0S2_OSTTA</name>
<accession>A0A1Y5I0S2</accession>